<dbReference type="InterPro" id="IPR051547">
    <property type="entry name" value="TDP2-like"/>
</dbReference>
<dbReference type="GO" id="GO:0004518">
    <property type="term" value="F:nuclease activity"/>
    <property type="evidence" value="ECO:0007669"/>
    <property type="project" value="UniProtKB-KW"/>
</dbReference>
<dbReference type="InterPro" id="IPR009060">
    <property type="entry name" value="UBA-like_sf"/>
</dbReference>
<dbReference type="AlphaFoldDB" id="A0AAD9P7Y2"/>
<feature type="compositionally biased region" description="Basic and acidic residues" evidence="13">
    <location>
        <begin position="66"/>
        <end position="91"/>
    </location>
</feature>
<sequence>MSDSDDSVDIPSREECECRCKQFAEVTGTDTALAMFYLQDRKWELERSVNDFFAEQHNDQASSVKRQSESDSPAKKKQCIEDKPKPDPEPSRIRLLSWNIDGLDKKYIVQRTQEVCKIILEENPDIVYLQEVVPDAEEIIREKCPQYELIPGGDIEYYTAVMLKWSSVVKTSVKKTPFPNSVMQRNLMTLSVKVKGVECTLMTSHLESTADFSTERKLQLQQAFKAMTEIPRGQPVIFGGDLNLRDKELQEIGGLPGGTCDLWMVTGHRPEAKFTWDLTRNDNLEWPHKFKPRCRFDRLYLRDARPSQLKPVYFELVGLERLKTCRRFCSDHWGLLAHFDKV</sequence>
<evidence type="ECO:0000313" key="15">
    <source>
        <dbReference type="EMBL" id="KAK2189677.1"/>
    </source>
</evidence>
<evidence type="ECO:0000256" key="13">
    <source>
        <dbReference type="SAM" id="MobiDB-lite"/>
    </source>
</evidence>
<dbReference type="GO" id="GO:0005737">
    <property type="term" value="C:cytoplasm"/>
    <property type="evidence" value="ECO:0007669"/>
    <property type="project" value="TreeGrafter"/>
</dbReference>
<evidence type="ECO:0000256" key="12">
    <source>
        <dbReference type="ARBA" id="ARBA00031304"/>
    </source>
</evidence>
<comment type="subcellular location">
    <subcellularLocation>
        <location evidence="3">Nucleus</location>
        <location evidence="3">PML body</location>
    </subcellularLocation>
</comment>
<reference evidence="15" key="1">
    <citation type="journal article" date="2023" name="Mol. Biol. Evol.">
        <title>Third-Generation Sequencing Reveals the Adaptive Role of the Epigenome in Three Deep-Sea Polychaetes.</title>
        <authorList>
            <person name="Perez M."/>
            <person name="Aroh O."/>
            <person name="Sun Y."/>
            <person name="Lan Y."/>
            <person name="Juniper S.K."/>
            <person name="Young C.R."/>
            <person name="Angers B."/>
            <person name="Qian P.Y."/>
        </authorList>
    </citation>
    <scope>NUCLEOTIDE SEQUENCE</scope>
    <source>
        <strain evidence="15">R07B-5</strain>
    </source>
</reference>
<dbReference type="InterPro" id="IPR036691">
    <property type="entry name" value="Endo/exonu/phosph_ase_sf"/>
</dbReference>
<evidence type="ECO:0000256" key="11">
    <source>
        <dbReference type="ARBA" id="ARBA00023242"/>
    </source>
</evidence>
<keyword evidence="7" id="KW-0227">DNA damage</keyword>
<keyword evidence="10" id="KW-0234">DNA repair</keyword>
<keyword evidence="5" id="KW-0540">Nuclease</keyword>
<evidence type="ECO:0000256" key="10">
    <source>
        <dbReference type="ARBA" id="ARBA00023204"/>
    </source>
</evidence>
<dbReference type="Gene3D" id="1.10.8.10">
    <property type="entry name" value="DNA helicase RuvA subunit, C-terminal domain"/>
    <property type="match status" value="1"/>
</dbReference>
<dbReference type="Proteomes" id="UP001209878">
    <property type="component" value="Unassembled WGS sequence"/>
</dbReference>
<evidence type="ECO:0000256" key="7">
    <source>
        <dbReference type="ARBA" id="ARBA00022763"/>
    </source>
</evidence>
<dbReference type="Pfam" id="PF03372">
    <property type="entry name" value="Exo_endo_phos"/>
    <property type="match status" value="1"/>
</dbReference>
<dbReference type="GO" id="GO:0070260">
    <property type="term" value="F:5'-tyrosyl-DNA phosphodiesterase activity"/>
    <property type="evidence" value="ECO:0007669"/>
    <property type="project" value="TreeGrafter"/>
</dbReference>
<dbReference type="InterPro" id="IPR005135">
    <property type="entry name" value="Endo/exonuclease/phosphatase"/>
</dbReference>
<evidence type="ECO:0000256" key="3">
    <source>
        <dbReference type="ARBA" id="ARBA00004322"/>
    </source>
</evidence>
<evidence type="ECO:0000256" key="6">
    <source>
        <dbReference type="ARBA" id="ARBA00022723"/>
    </source>
</evidence>
<protein>
    <recommendedName>
        <fullName evidence="4">Tyrosyl-DNA phosphodiesterase 2</fullName>
    </recommendedName>
    <alternativeName>
        <fullName evidence="12">5'-tyrosyl-DNA phosphodiesterase</fullName>
    </alternativeName>
</protein>
<gene>
    <name evidence="15" type="ORF">NP493_100g07017</name>
</gene>
<dbReference type="CDD" id="cd09080">
    <property type="entry name" value="TDP2"/>
    <property type="match status" value="1"/>
</dbReference>
<keyword evidence="16" id="KW-1185">Reference proteome</keyword>
<dbReference type="SUPFAM" id="SSF56219">
    <property type="entry name" value="DNase I-like"/>
    <property type="match status" value="1"/>
</dbReference>
<dbReference type="GO" id="GO:0003697">
    <property type="term" value="F:single-stranded DNA binding"/>
    <property type="evidence" value="ECO:0007669"/>
    <property type="project" value="TreeGrafter"/>
</dbReference>
<evidence type="ECO:0000256" key="4">
    <source>
        <dbReference type="ARBA" id="ARBA00017870"/>
    </source>
</evidence>
<keyword evidence="6" id="KW-0479">Metal-binding</keyword>
<evidence type="ECO:0000313" key="16">
    <source>
        <dbReference type="Proteomes" id="UP001209878"/>
    </source>
</evidence>
<name>A0AAD9P7Y2_RIDPI</name>
<evidence type="ECO:0000256" key="8">
    <source>
        <dbReference type="ARBA" id="ARBA00022801"/>
    </source>
</evidence>
<comment type="caution">
    <text evidence="15">The sequence shown here is derived from an EMBL/GenBank/DDBJ whole genome shotgun (WGS) entry which is preliminary data.</text>
</comment>
<dbReference type="GO" id="GO:0046872">
    <property type="term" value="F:metal ion binding"/>
    <property type="evidence" value="ECO:0007669"/>
    <property type="project" value="UniProtKB-KW"/>
</dbReference>
<keyword evidence="9" id="KW-0460">Magnesium</keyword>
<feature type="domain" description="Endonuclease/exonuclease/phosphatase" evidence="14">
    <location>
        <begin position="96"/>
        <end position="332"/>
    </location>
</feature>
<evidence type="ECO:0000259" key="14">
    <source>
        <dbReference type="Pfam" id="PF03372"/>
    </source>
</evidence>
<dbReference type="GO" id="GO:0016605">
    <property type="term" value="C:PML body"/>
    <property type="evidence" value="ECO:0007669"/>
    <property type="project" value="UniProtKB-SubCell"/>
</dbReference>
<evidence type="ECO:0000256" key="9">
    <source>
        <dbReference type="ARBA" id="ARBA00022842"/>
    </source>
</evidence>
<keyword evidence="11" id="KW-0539">Nucleus</keyword>
<organism evidence="15 16">
    <name type="scientific">Ridgeia piscesae</name>
    <name type="common">Tubeworm</name>
    <dbReference type="NCBI Taxonomy" id="27915"/>
    <lineage>
        <taxon>Eukaryota</taxon>
        <taxon>Metazoa</taxon>
        <taxon>Spiralia</taxon>
        <taxon>Lophotrochozoa</taxon>
        <taxon>Annelida</taxon>
        <taxon>Polychaeta</taxon>
        <taxon>Sedentaria</taxon>
        <taxon>Canalipalpata</taxon>
        <taxon>Sabellida</taxon>
        <taxon>Siboglinidae</taxon>
        <taxon>Ridgeia</taxon>
    </lineage>
</organism>
<dbReference type="GO" id="GO:0006302">
    <property type="term" value="P:double-strand break repair"/>
    <property type="evidence" value="ECO:0007669"/>
    <property type="project" value="TreeGrafter"/>
</dbReference>
<dbReference type="EMBL" id="JAODUO010000100">
    <property type="protein sequence ID" value="KAK2189677.1"/>
    <property type="molecule type" value="Genomic_DNA"/>
</dbReference>
<evidence type="ECO:0000256" key="1">
    <source>
        <dbReference type="ARBA" id="ARBA00001936"/>
    </source>
</evidence>
<proteinExistence type="predicted"/>
<dbReference type="SUPFAM" id="SSF46934">
    <property type="entry name" value="UBA-like"/>
    <property type="match status" value="1"/>
</dbReference>
<dbReference type="Gene3D" id="3.60.10.10">
    <property type="entry name" value="Endonuclease/exonuclease/phosphatase"/>
    <property type="match status" value="1"/>
</dbReference>
<feature type="region of interest" description="Disordered" evidence="13">
    <location>
        <begin position="58"/>
        <end position="91"/>
    </location>
</feature>
<dbReference type="Pfam" id="PF14555">
    <property type="entry name" value="UBA_4"/>
    <property type="match status" value="1"/>
</dbReference>
<dbReference type="PANTHER" id="PTHR15822:SF4">
    <property type="entry name" value="TYROSYL-DNA PHOSPHODIESTERASE 2"/>
    <property type="match status" value="1"/>
</dbReference>
<comment type="cofactor">
    <cofactor evidence="2">
        <name>Mg(2+)</name>
        <dbReference type="ChEBI" id="CHEBI:18420"/>
    </cofactor>
</comment>
<evidence type="ECO:0000256" key="5">
    <source>
        <dbReference type="ARBA" id="ARBA00022722"/>
    </source>
</evidence>
<accession>A0AAD9P7Y2</accession>
<dbReference type="PANTHER" id="PTHR15822">
    <property type="entry name" value="TRAF AND TNF RECEPTOR-ASSOCIATED PROTEIN"/>
    <property type="match status" value="1"/>
</dbReference>
<keyword evidence="8" id="KW-0378">Hydrolase</keyword>
<dbReference type="CDD" id="cd14672">
    <property type="entry name" value="UBA_ceTYDP2_like"/>
    <property type="match status" value="1"/>
</dbReference>
<comment type="cofactor">
    <cofactor evidence="1">
        <name>Mn(2+)</name>
        <dbReference type="ChEBI" id="CHEBI:29035"/>
    </cofactor>
</comment>
<dbReference type="FunFam" id="3.60.10.10:FF:000024">
    <property type="entry name" value="Tyrosyl-DNA phosphodiesterase 2"/>
    <property type="match status" value="1"/>
</dbReference>
<evidence type="ECO:0000256" key="2">
    <source>
        <dbReference type="ARBA" id="ARBA00001946"/>
    </source>
</evidence>